<protein>
    <recommendedName>
        <fullName evidence="3">CD-NTase-associated protein 12/Pycsar effector protein TIR domain-containing protein</fullName>
    </recommendedName>
</protein>
<comment type="caution">
    <text evidence="1">The sequence shown here is derived from an EMBL/GenBank/DDBJ whole genome shotgun (WGS) entry which is preliminary data.</text>
</comment>
<sequence>MNHRRFEELAILKQKTRIGIFGSFFEEHKKDLTDLQHYIHTNLGYNVRISENLENDAPRSNPDKYIRDYSLSELLIEDSHIHILIFSFPKDTDPHHLNQSATMEYTMIRERKKPYVVVLVEEGLQKNIRNSFGGVMKGSLKIDGSGFEYEIIEFKIIEDAYSELTMILYRFMRKIWHTHY</sequence>
<reference evidence="1 2" key="1">
    <citation type="submission" date="2018-05" db="EMBL/GenBank/DDBJ databases">
        <title>Draft genome of Methanospirillum stamsii Pt1.</title>
        <authorList>
            <person name="Dueholm M.S."/>
            <person name="Nielsen P.H."/>
            <person name="Bakmann L.F."/>
            <person name="Otzen D.E."/>
        </authorList>
    </citation>
    <scope>NUCLEOTIDE SEQUENCE [LARGE SCALE GENOMIC DNA]</scope>
    <source>
        <strain evidence="1 2">Pt1</strain>
    </source>
</reference>
<accession>A0A2V2NC48</accession>
<dbReference type="EMBL" id="QGMZ01000021">
    <property type="protein sequence ID" value="PWR73151.1"/>
    <property type="molecule type" value="Genomic_DNA"/>
</dbReference>
<evidence type="ECO:0000313" key="1">
    <source>
        <dbReference type="EMBL" id="PWR73151.1"/>
    </source>
</evidence>
<keyword evidence="2" id="KW-1185">Reference proteome</keyword>
<dbReference type="GeneID" id="97610150"/>
<dbReference type="Proteomes" id="UP000245934">
    <property type="component" value="Unassembled WGS sequence"/>
</dbReference>
<gene>
    <name evidence="1" type="ORF">DLD82_11285</name>
</gene>
<dbReference type="RefSeq" id="WP_109941226.1">
    <property type="nucleotide sequence ID" value="NZ_CP176366.1"/>
</dbReference>
<name>A0A2V2NC48_9EURY</name>
<organism evidence="1 2">
    <name type="scientific">Methanospirillum stamsii</name>
    <dbReference type="NCBI Taxonomy" id="1277351"/>
    <lineage>
        <taxon>Archaea</taxon>
        <taxon>Methanobacteriati</taxon>
        <taxon>Methanobacteriota</taxon>
        <taxon>Stenosarchaea group</taxon>
        <taxon>Methanomicrobia</taxon>
        <taxon>Methanomicrobiales</taxon>
        <taxon>Methanospirillaceae</taxon>
        <taxon>Methanospirillum</taxon>
    </lineage>
</organism>
<proteinExistence type="predicted"/>
<evidence type="ECO:0008006" key="3">
    <source>
        <dbReference type="Google" id="ProtNLM"/>
    </source>
</evidence>
<dbReference type="AlphaFoldDB" id="A0A2V2NC48"/>
<evidence type="ECO:0000313" key="2">
    <source>
        <dbReference type="Proteomes" id="UP000245934"/>
    </source>
</evidence>